<dbReference type="EMBL" id="JBHSON010000015">
    <property type="protein sequence ID" value="MFC5746616.1"/>
    <property type="molecule type" value="Genomic_DNA"/>
</dbReference>
<evidence type="ECO:0000259" key="1">
    <source>
        <dbReference type="PROSITE" id="PS50089"/>
    </source>
</evidence>
<dbReference type="InterPro" id="IPR001841">
    <property type="entry name" value="Znf_RING"/>
</dbReference>
<dbReference type="RefSeq" id="WP_378282236.1">
    <property type="nucleotide sequence ID" value="NZ_JBHSON010000015.1"/>
</dbReference>
<feature type="domain" description="RING-type" evidence="1">
    <location>
        <begin position="11"/>
        <end position="70"/>
    </location>
</feature>
<gene>
    <name evidence="2" type="ORF">ACFPZN_13410</name>
</gene>
<comment type="caution">
    <text evidence="2">The sequence shown here is derived from an EMBL/GenBank/DDBJ whole genome shotgun (WGS) entry which is preliminary data.</text>
</comment>
<dbReference type="InterPro" id="IPR013083">
    <property type="entry name" value="Znf_RING/FYVE/PHD"/>
</dbReference>
<proteinExistence type="predicted"/>
<protein>
    <recommendedName>
        <fullName evidence="1">RING-type domain-containing protein</fullName>
    </recommendedName>
</protein>
<accession>A0ABW0ZX29</accession>
<evidence type="ECO:0000313" key="3">
    <source>
        <dbReference type="Proteomes" id="UP001596074"/>
    </source>
</evidence>
<dbReference type="Proteomes" id="UP001596074">
    <property type="component" value="Unassembled WGS sequence"/>
</dbReference>
<evidence type="ECO:0000313" key="2">
    <source>
        <dbReference type="EMBL" id="MFC5746616.1"/>
    </source>
</evidence>
<reference evidence="3" key="1">
    <citation type="journal article" date="2019" name="Int. J. Syst. Evol. Microbiol.">
        <title>The Global Catalogue of Microorganisms (GCM) 10K type strain sequencing project: providing services to taxonomists for standard genome sequencing and annotation.</title>
        <authorList>
            <consortium name="The Broad Institute Genomics Platform"/>
            <consortium name="The Broad Institute Genome Sequencing Center for Infectious Disease"/>
            <person name="Wu L."/>
            <person name="Ma J."/>
        </authorList>
    </citation>
    <scope>NUCLEOTIDE SEQUENCE [LARGE SCALE GENOMIC DNA]</scope>
    <source>
        <strain evidence="3">KCTC 42087</strain>
    </source>
</reference>
<organism evidence="2 3">
    <name type="scientific">Actinomadura rugatobispora</name>
    <dbReference type="NCBI Taxonomy" id="1994"/>
    <lineage>
        <taxon>Bacteria</taxon>
        <taxon>Bacillati</taxon>
        <taxon>Actinomycetota</taxon>
        <taxon>Actinomycetes</taxon>
        <taxon>Streptosporangiales</taxon>
        <taxon>Thermomonosporaceae</taxon>
        <taxon>Actinomadura</taxon>
    </lineage>
</organism>
<name>A0ABW0ZX29_9ACTN</name>
<dbReference type="Gene3D" id="3.30.40.10">
    <property type="entry name" value="Zinc/RING finger domain, C3HC4 (zinc finger)"/>
    <property type="match status" value="1"/>
</dbReference>
<sequence>MIVVPDAPWKCVLCFAEDQGIFAGLQCGHGGAVNKDPFHLACLWKWWTQGINTKMLEGQVNFVTSCPVCRTKVGENERATLLRQAFQEIEQPKNQYVQQFADEHDDIEIAFEKASQAIERLKAERQQGE</sequence>
<keyword evidence="3" id="KW-1185">Reference proteome</keyword>
<dbReference type="PROSITE" id="PS50089">
    <property type="entry name" value="ZF_RING_2"/>
    <property type="match status" value="1"/>
</dbReference>
<dbReference type="SUPFAM" id="SSF57850">
    <property type="entry name" value="RING/U-box"/>
    <property type="match status" value="1"/>
</dbReference>